<sequence length="208" mass="23619">MWIIGLPRTATTSICVTMLALGYKTAHTAYLQSCLEEAQVIADTPVFCDYQALDKHYPNSKFIYLTRDLDKWLPSIRQLLSRMYQNLQRDDGGFNPHLKRCFNQVFAPLTIENIASDEFLMACYDKHQQGVAHYFANRPQDLLTLDIAAPDSFAKLIAFLGLPSNTQGEFPLINMKGKVTEWNKINHPLKIASTRNGRIDSQLAHLSI</sequence>
<name>A0A3E0UKA6_9GAMM</name>
<dbReference type="AlphaFoldDB" id="A0A3E0UKA6"/>
<comment type="caution">
    <text evidence="1">The sequence shown here is derived from an EMBL/GenBank/DDBJ whole genome shotgun (WGS) entry which is preliminary data.</text>
</comment>
<dbReference type="Pfam" id="PF17784">
    <property type="entry name" value="Sulfotransfer_4"/>
    <property type="match status" value="1"/>
</dbReference>
<dbReference type="OrthoDB" id="7855297at2"/>
<dbReference type="SUPFAM" id="SSF52540">
    <property type="entry name" value="P-loop containing nucleoside triphosphate hydrolases"/>
    <property type="match status" value="1"/>
</dbReference>
<dbReference type="PANTHER" id="PTHR36978:SF4">
    <property type="entry name" value="P-LOOP CONTAINING NUCLEOSIDE TRIPHOSPHATE HYDROLASE PROTEIN"/>
    <property type="match status" value="1"/>
</dbReference>
<dbReference type="GO" id="GO:0016740">
    <property type="term" value="F:transferase activity"/>
    <property type="evidence" value="ECO:0007669"/>
    <property type="project" value="UniProtKB-KW"/>
</dbReference>
<keyword evidence="1" id="KW-0808">Transferase</keyword>
<evidence type="ECO:0000313" key="2">
    <source>
        <dbReference type="Proteomes" id="UP000256999"/>
    </source>
</evidence>
<dbReference type="Gene3D" id="3.40.50.300">
    <property type="entry name" value="P-loop containing nucleotide triphosphate hydrolases"/>
    <property type="match status" value="1"/>
</dbReference>
<protein>
    <submittedName>
        <fullName evidence="1">Sulfotransferase family protein</fullName>
    </submittedName>
</protein>
<gene>
    <name evidence="1" type="ORF">DXX92_08340</name>
</gene>
<reference evidence="1 2" key="1">
    <citation type="submission" date="2018-08" db="EMBL/GenBank/DDBJ databases">
        <title>Thalassotalea euphylliae genome.</title>
        <authorList>
            <person name="Summers S."/>
            <person name="Rice S.A."/>
            <person name="Freckelton M.L."/>
            <person name="Nedved B.T."/>
            <person name="Hadfield M.G."/>
        </authorList>
    </citation>
    <scope>NUCLEOTIDE SEQUENCE [LARGE SCALE GENOMIC DNA]</scope>
    <source>
        <strain evidence="1 2">H2</strain>
    </source>
</reference>
<accession>A0A3E0UKA6</accession>
<dbReference type="EMBL" id="QUOV01000001">
    <property type="protein sequence ID" value="REL37359.1"/>
    <property type="molecule type" value="Genomic_DNA"/>
</dbReference>
<dbReference type="Proteomes" id="UP000256999">
    <property type="component" value="Unassembled WGS sequence"/>
</dbReference>
<dbReference type="InterPro" id="IPR027417">
    <property type="entry name" value="P-loop_NTPase"/>
</dbReference>
<dbReference type="PANTHER" id="PTHR36978">
    <property type="entry name" value="P-LOOP CONTAINING NUCLEOTIDE TRIPHOSPHATE HYDROLASE"/>
    <property type="match status" value="1"/>
</dbReference>
<dbReference type="InterPro" id="IPR040632">
    <property type="entry name" value="Sulfotransfer_4"/>
</dbReference>
<proteinExistence type="predicted"/>
<evidence type="ECO:0000313" key="1">
    <source>
        <dbReference type="EMBL" id="REL37359.1"/>
    </source>
</evidence>
<organism evidence="1 2">
    <name type="scientific">Thalassotalea euphylliae</name>
    <dbReference type="NCBI Taxonomy" id="1655234"/>
    <lineage>
        <taxon>Bacteria</taxon>
        <taxon>Pseudomonadati</taxon>
        <taxon>Pseudomonadota</taxon>
        <taxon>Gammaproteobacteria</taxon>
        <taxon>Alteromonadales</taxon>
        <taxon>Colwelliaceae</taxon>
        <taxon>Thalassotalea</taxon>
    </lineage>
</organism>